<evidence type="ECO:0000259" key="2">
    <source>
        <dbReference type="SMART" id="SM00355"/>
    </source>
</evidence>
<keyword evidence="4" id="KW-1185">Reference proteome</keyword>
<feature type="region of interest" description="Disordered" evidence="1">
    <location>
        <begin position="1"/>
        <end position="74"/>
    </location>
</feature>
<dbReference type="SUPFAM" id="SSF57667">
    <property type="entry name" value="beta-beta-alpha zinc fingers"/>
    <property type="match status" value="1"/>
</dbReference>
<feature type="compositionally biased region" description="Acidic residues" evidence="1">
    <location>
        <begin position="100"/>
        <end position="109"/>
    </location>
</feature>
<dbReference type="PANTHER" id="PTHR46179:SF19">
    <property type="entry name" value="C2H2 FINGER DOMAIN TRANSCRIPTION FACTOR (EUROFUNG)-RELATED"/>
    <property type="match status" value="1"/>
</dbReference>
<feature type="domain" description="C2H2-type" evidence="2">
    <location>
        <begin position="437"/>
        <end position="466"/>
    </location>
</feature>
<feature type="domain" description="C2H2-type" evidence="2">
    <location>
        <begin position="406"/>
        <end position="431"/>
    </location>
</feature>
<feature type="compositionally biased region" description="Low complexity" evidence="1">
    <location>
        <begin position="130"/>
        <end position="143"/>
    </location>
</feature>
<dbReference type="SMART" id="SM00355">
    <property type="entry name" value="ZnF_C2H2"/>
    <property type="match status" value="3"/>
</dbReference>
<dbReference type="EMBL" id="MU006561">
    <property type="protein sequence ID" value="KAF2751922.1"/>
    <property type="molecule type" value="Genomic_DNA"/>
</dbReference>
<feature type="compositionally biased region" description="Basic residues" evidence="1">
    <location>
        <begin position="54"/>
        <end position="66"/>
    </location>
</feature>
<feature type="region of interest" description="Disordered" evidence="1">
    <location>
        <begin position="262"/>
        <end position="297"/>
    </location>
</feature>
<proteinExistence type="predicted"/>
<sequence length="528" mass="57609">MSGYYHPDLDARPRSESPPLRAIRPKTRPSSSPEPVVKSRKPRSRVIQSSNPHSPRRRRRERRPKARTSQGDYVLLRAMAPDRLDIARLLGERTLASSDSDSESEDDDMDGRPVATAHPAPASAPPPALSPHKSAPSLPSPASMDLQATAFTAINALDPPKRPPPLFTHRDSVVEPDPDPATNTATSPKRLPFLNGPDSINPATSPNLGRLAMPQSRTSPGQTLPALQPANSNPRDGTGPSPRQEQRLPGFRQLVETAFSEHESTLVHGRPHRPSISSSTYSPTSIARRPSISSAISPGSTYAMTAASPMSANSETGIRQDLFLRTSQSLFPPRRPSIASDQSPFSATLHSASTPTDGYHTDGVSPGTLPTPIDGSHRFSIESRTLPLPQGALPLLPYPLLGTGGFKCTHPGCPAAPFQTQYLLNSHANVHSQSRPHYCSVQGCPRSEVGKGFKRKNEMIRHGLVHRSPGYVCPFCPEREHRYPRPDNLQRHVRVHHPDKDRDDPQLRDVLAQRAEGGSRGRRRRVGS</sequence>
<dbReference type="InterPro" id="IPR051061">
    <property type="entry name" value="Zinc_finger_trans_reg"/>
</dbReference>
<evidence type="ECO:0000256" key="1">
    <source>
        <dbReference type="SAM" id="MobiDB-lite"/>
    </source>
</evidence>
<feature type="compositionally biased region" description="Basic and acidic residues" evidence="1">
    <location>
        <begin position="487"/>
        <end position="507"/>
    </location>
</feature>
<name>A0A6A6VMS8_9PLEO</name>
<dbReference type="Proteomes" id="UP000799440">
    <property type="component" value="Unassembled WGS sequence"/>
</dbReference>
<feature type="region of interest" description="Disordered" evidence="1">
    <location>
        <begin position="92"/>
        <end position="247"/>
    </location>
</feature>
<feature type="region of interest" description="Disordered" evidence="1">
    <location>
        <begin position="487"/>
        <end position="528"/>
    </location>
</feature>
<dbReference type="Gene3D" id="3.30.160.60">
    <property type="entry name" value="Classic Zinc Finger"/>
    <property type="match status" value="1"/>
</dbReference>
<feature type="region of interest" description="Disordered" evidence="1">
    <location>
        <begin position="331"/>
        <end position="362"/>
    </location>
</feature>
<organism evidence="3 4">
    <name type="scientific">Sporormia fimetaria CBS 119925</name>
    <dbReference type="NCBI Taxonomy" id="1340428"/>
    <lineage>
        <taxon>Eukaryota</taxon>
        <taxon>Fungi</taxon>
        <taxon>Dikarya</taxon>
        <taxon>Ascomycota</taxon>
        <taxon>Pezizomycotina</taxon>
        <taxon>Dothideomycetes</taxon>
        <taxon>Pleosporomycetidae</taxon>
        <taxon>Pleosporales</taxon>
        <taxon>Sporormiaceae</taxon>
        <taxon>Sporormia</taxon>
    </lineage>
</organism>
<dbReference type="OrthoDB" id="6077919at2759"/>
<evidence type="ECO:0000313" key="4">
    <source>
        <dbReference type="Proteomes" id="UP000799440"/>
    </source>
</evidence>
<feature type="compositionally biased region" description="Low complexity" evidence="1">
    <location>
        <begin position="274"/>
        <end position="297"/>
    </location>
</feature>
<dbReference type="AlphaFoldDB" id="A0A6A6VMS8"/>
<dbReference type="PANTHER" id="PTHR46179">
    <property type="entry name" value="ZINC FINGER PROTEIN"/>
    <property type="match status" value="1"/>
</dbReference>
<feature type="domain" description="C2H2-type" evidence="2">
    <location>
        <begin position="471"/>
        <end position="496"/>
    </location>
</feature>
<dbReference type="InterPro" id="IPR036236">
    <property type="entry name" value="Znf_C2H2_sf"/>
</dbReference>
<accession>A0A6A6VMS8</accession>
<gene>
    <name evidence="3" type="ORF">M011DRAFT_498336</name>
</gene>
<dbReference type="GO" id="GO:0006357">
    <property type="term" value="P:regulation of transcription by RNA polymerase II"/>
    <property type="evidence" value="ECO:0007669"/>
    <property type="project" value="TreeGrafter"/>
</dbReference>
<feature type="compositionally biased region" description="Polar residues" evidence="1">
    <location>
        <begin position="339"/>
        <end position="356"/>
    </location>
</feature>
<evidence type="ECO:0000313" key="3">
    <source>
        <dbReference type="EMBL" id="KAF2751922.1"/>
    </source>
</evidence>
<dbReference type="InterPro" id="IPR013087">
    <property type="entry name" value="Znf_C2H2_type"/>
</dbReference>
<protein>
    <recommendedName>
        <fullName evidence="2">C2H2-type domain-containing protein</fullName>
    </recommendedName>
</protein>
<dbReference type="GO" id="GO:0005634">
    <property type="term" value="C:nucleus"/>
    <property type="evidence" value="ECO:0007669"/>
    <property type="project" value="TreeGrafter"/>
</dbReference>
<reference evidence="3" key="1">
    <citation type="journal article" date="2020" name="Stud. Mycol.">
        <title>101 Dothideomycetes genomes: a test case for predicting lifestyles and emergence of pathogens.</title>
        <authorList>
            <person name="Haridas S."/>
            <person name="Albert R."/>
            <person name="Binder M."/>
            <person name="Bloem J."/>
            <person name="Labutti K."/>
            <person name="Salamov A."/>
            <person name="Andreopoulos B."/>
            <person name="Baker S."/>
            <person name="Barry K."/>
            <person name="Bills G."/>
            <person name="Bluhm B."/>
            <person name="Cannon C."/>
            <person name="Castanera R."/>
            <person name="Culley D."/>
            <person name="Daum C."/>
            <person name="Ezra D."/>
            <person name="Gonzalez J."/>
            <person name="Henrissat B."/>
            <person name="Kuo A."/>
            <person name="Liang C."/>
            <person name="Lipzen A."/>
            <person name="Lutzoni F."/>
            <person name="Magnuson J."/>
            <person name="Mondo S."/>
            <person name="Nolan M."/>
            <person name="Ohm R."/>
            <person name="Pangilinan J."/>
            <person name="Park H.-J."/>
            <person name="Ramirez L."/>
            <person name="Alfaro M."/>
            <person name="Sun H."/>
            <person name="Tritt A."/>
            <person name="Yoshinaga Y."/>
            <person name="Zwiers L.-H."/>
            <person name="Turgeon B."/>
            <person name="Goodwin S."/>
            <person name="Spatafora J."/>
            <person name="Crous P."/>
            <person name="Grigoriev I."/>
        </authorList>
    </citation>
    <scope>NUCLEOTIDE SEQUENCE</scope>
    <source>
        <strain evidence="3">CBS 119925</strain>
    </source>
</reference>